<keyword evidence="2" id="KW-0808">Transferase</keyword>
<dbReference type="RefSeq" id="WP_090650929.1">
    <property type="nucleotide sequence ID" value="NZ_CBCRYE010000011.1"/>
</dbReference>
<dbReference type="Pfam" id="PF06325">
    <property type="entry name" value="PrmA"/>
    <property type="match status" value="1"/>
</dbReference>
<organism evidence="3 4">
    <name type="scientific">Asticcacaulis taihuensis</name>
    <dbReference type="NCBI Taxonomy" id="260084"/>
    <lineage>
        <taxon>Bacteria</taxon>
        <taxon>Pseudomonadati</taxon>
        <taxon>Pseudomonadota</taxon>
        <taxon>Alphaproteobacteria</taxon>
        <taxon>Caulobacterales</taxon>
        <taxon>Caulobacteraceae</taxon>
        <taxon>Asticcacaulis</taxon>
    </lineage>
</organism>
<keyword evidence="1" id="KW-0489">Methyltransferase</keyword>
<reference evidence="4" key="1">
    <citation type="submission" date="2016-10" db="EMBL/GenBank/DDBJ databases">
        <authorList>
            <person name="Varghese N."/>
            <person name="Submissions S."/>
        </authorList>
    </citation>
    <scope>NUCLEOTIDE SEQUENCE [LARGE SCALE GENOMIC DNA]</scope>
    <source>
        <strain evidence="4">CGMCC 1.3431</strain>
    </source>
</reference>
<dbReference type="SUPFAM" id="SSF53335">
    <property type="entry name" value="S-adenosyl-L-methionine-dependent methyltransferases"/>
    <property type="match status" value="1"/>
</dbReference>
<dbReference type="AlphaFoldDB" id="A0A1G4TUU9"/>
<gene>
    <name evidence="3" type="ORF">SAMN02927928_0163</name>
</gene>
<dbReference type="InterPro" id="IPR050078">
    <property type="entry name" value="Ribosomal_L11_MeTrfase_PrmA"/>
</dbReference>
<dbReference type="CDD" id="cd02440">
    <property type="entry name" value="AdoMet_MTases"/>
    <property type="match status" value="1"/>
</dbReference>
<evidence type="ECO:0000256" key="2">
    <source>
        <dbReference type="ARBA" id="ARBA00022679"/>
    </source>
</evidence>
<dbReference type="GO" id="GO:0016279">
    <property type="term" value="F:protein-lysine N-methyltransferase activity"/>
    <property type="evidence" value="ECO:0007669"/>
    <property type="project" value="TreeGrafter"/>
</dbReference>
<dbReference type="PANTHER" id="PTHR43648:SF1">
    <property type="entry name" value="ELECTRON TRANSFER FLAVOPROTEIN BETA SUBUNIT LYSINE METHYLTRANSFERASE"/>
    <property type="match status" value="1"/>
</dbReference>
<dbReference type="EMBL" id="FMTS01000012">
    <property type="protein sequence ID" value="SCW84505.1"/>
    <property type="molecule type" value="Genomic_DNA"/>
</dbReference>
<dbReference type="InterPro" id="IPR029063">
    <property type="entry name" value="SAM-dependent_MTases_sf"/>
</dbReference>
<accession>A0A1G4TUU9</accession>
<evidence type="ECO:0000313" key="3">
    <source>
        <dbReference type="EMBL" id="SCW84505.1"/>
    </source>
</evidence>
<protein>
    <submittedName>
        <fullName evidence="3">Predicted nicotinamide N-methyase</fullName>
    </submittedName>
</protein>
<evidence type="ECO:0000256" key="1">
    <source>
        <dbReference type="ARBA" id="ARBA00022603"/>
    </source>
</evidence>
<sequence>MPDIRDFILKNLSLESAPGLPEIVLYRAHAGSRLSRLGDTPPYWAYHWAGGTVLARYVLDHPEIVRGKSLIDLGSGSGVVGIAAMKAGAKVVTAIDIDPYATAATLLNAQANGVNLTAFTGGLTSSPQADLVLAGDVFYDPVLAEKMSGFFSECVAAGIEVLVGDMGRKPLPIERLEPLAQYEVPDFGQAQMLKAKVFSFKGKWSQTP</sequence>
<proteinExistence type="predicted"/>
<evidence type="ECO:0000313" key="4">
    <source>
        <dbReference type="Proteomes" id="UP000199150"/>
    </source>
</evidence>
<dbReference type="OrthoDB" id="9794615at2"/>
<dbReference type="PANTHER" id="PTHR43648">
    <property type="entry name" value="ELECTRON TRANSFER FLAVOPROTEIN BETA SUBUNIT LYSINE METHYLTRANSFERASE"/>
    <property type="match status" value="1"/>
</dbReference>
<name>A0A1G4TUU9_9CAUL</name>
<dbReference type="GO" id="GO:0032259">
    <property type="term" value="P:methylation"/>
    <property type="evidence" value="ECO:0007669"/>
    <property type="project" value="UniProtKB-KW"/>
</dbReference>
<dbReference type="Proteomes" id="UP000199150">
    <property type="component" value="Unassembled WGS sequence"/>
</dbReference>
<dbReference type="Gene3D" id="3.40.50.150">
    <property type="entry name" value="Vaccinia Virus protein VP39"/>
    <property type="match status" value="1"/>
</dbReference>
<keyword evidence="4" id="KW-1185">Reference proteome</keyword>